<comment type="caution">
    <text evidence="4">The sequence shown here is derived from an EMBL/GenBank/DDBJ whole genome shotgun (WGS) entry which is preliminary data.</text>
</comment>
<feature type="transmembrane region" description="Helical" evidence="2">
    <location>
        <begin position="410"/>
        <end position="433"/>
    </location>
</feature>
<feature type="transmembrane region" description="Helical" evidence="2">
    <location>
        <begin position="473"/>
        <end position="493"/>
    </location>
</feature>
<evidence type="ECO:0000256" key="3">
    <source>
        <dbReference type="SAM" id="SignalP"/>
    </source>
</evidence>
<proteinExistence type="predicted"/>
<evidence type="ECO:0000256" key="1">
    <source>
        <dbReference type="SAM" id="MobiDB-lite"/>
    </source>
</evidence>
<keyword evidence="5" id="KW-1185">Reference proteome</keyword>
<dbReference type="PANTHER" id="PTHR35043">
    <property type="entry name" value="TRANSCRIPTION FACTOR DOMAIN-CONTAINING PROTEIN"/>
    <property type="match status" value="1"/>
</dbReference>
<feature type="compositionally biased region" description="Polar residues" evidence="1">
    <location>
        <begin position="288"/>
        <end position="300"/>
    </location>
</feature>
<organism evidence="4 5">
    <name type="scientific">Coprinopsis cinerea (strain Okayama-7 / 130 / ATCC MYA-4618 / FGSC 9003)</name>
    <name type="common">Inky cap fungus</name>
    <name type="synonym">Hormographiella aspergillata</name>
    <dbReference type="NCBI Taxonomy" id="240176"/>
    <lineage>
        <taxon>Eukaryota</taxon>
        <taxon>Fungi</taxon>
        <taxon>Dikarya</taxon>
        <taxon>Basidiomycota</taxon>
        <taxon>Agaricomycotina</taxon>
        <taxon>Agaricomycetes</taxon>
        <taxon>Agaricomycetidae</taxon>
        <taxon>Agaricales</taxon>
        <taxon>Agaricineae</taxon>
        <taxon>Psathyrellaceae</taxon>
        <taxon>Coprinopsis</taxon>
    </lineage>
</organism>
<dbReference type="VEuPathDB" id="FungiDB:CC1G_07335"/>
<feature type="chain" id="PRO_5002724396" evidence="3">
    <location>
        <begin position="20"/>
        <end position="524"/>
    </location>
</feature>
<evidence type="ECO:0000313" key="4">
    <source>
        <dbReference type="EMBL" id="EAU86677.1"/>
    </source>
</evidence>
<feature type="transmembrane region" description="Helical" evidence="2">
    <location>
        <begin position="445"/>
        <end position="466"/>
    </location>
</feature>
<reference evidence="4 5" key="1">
    <citation type="journal article" date="2010" name="Proc. Natl. Acad. Sci. U.S.A.">
        <title>Insights into evolution of multicellular fungi from the assembled chromosomes of the mushroom Coprinopsis cinerea (Coprinus cinereus).</title>
        <authorList>
            <person name="Stajich J.E."/>
            <person name="Wilke S.K."/>
            <person name="Ahren D."/>
            <person name="Au C.H."/>
            <person name="Birren B.W."/>
            <person name="Borodovsky M."/>
            <person name="Burns C."/>
            <person name="Canback B."/>
            <person name="Casselton L.A."/>
            <person name="Cheng C.K."/>
            <person name="Deng J."/>
            <person name="Dietrich F.S."/>
            <person name="Fargo D.C."/>
            <person name="Farman M.L."/>
            <person name="Gathman A.C."/>
            <person name="Goldberg J."/>
            <person name="Guigo R."/>
            <person name="Hoegger P.J."/>
            <person name="Hooker J.B."/>
            <person name="Huggins A."/>
            <person name="James T.Y."/>
            <person name="Kamada T."/>
            <person name="Kilaru S."/>
            <person name="Kodira C."/>
            <person name="Kues U."/>
            <person name="Kupfer D."/>
            <person name="Kwan H.S."/>
            <person name="Lomsadze A."/>
            <person name="Li W."/>
            <person name="Lilly W.W."/>
            <person name="Ma L.J."/>
            <person name="Mackey A.J."/>
            <person name="Manning G."/>
            <person name="Martin F."/>
            <person name="Muraguchi H."/>
            <person name="Natvig D.O."/>
            <person name="Palmerini H."/>
            <person name="Ramesh M.A."/>
            <person name="Rehmeyer C.J."/>
            <person name="Roe B.A."/>
            <person name="Shenoy N."/>
            <person name="Stanke M."/>
            <person name="Ter-Hovhannisyan V."/>
            <person name="Tunlid A."/>
            <person name="Velagapudi R."/>
            <person name="Vision T.J."/>
            <person name="Zeng Q."/>
            <person name="Zolan M.E."/>
            <person name="Pukkila P.J."/>
        </authorList>
    </citation>
    <scope>NUCLEOTIDE SEQUENCE [LARGE SCALE GENOMIC DNA]</scope>
    <source>
        <strain evidence="5">Okayama-7 / 130 / ATCC MYA-4618 / FGSC 9003</strain>
    </source>
</reference>
<keyword evidence="2" id="KW-1133">Transmembrane helix</keyword>
<feature type="compositionally biased region" description="Basic and acidic residues" evidence="1">
    <location>
        <begin position="273"/>
        <end position="287"/>
    </location>
</feature>
<dbReference type="KEGG" id="cci:CC1G_07335"/>
<accession>A8NNS8</accession>
<dbReference type="InParanoid" id="A8NNS8"/>
<feature type="signal peptide" evidence="3">
    <location>
        <begin position="1"/>
        <end position="19"/>
    </location>
</feature>
<evidence type="ECO:0000313" key="5">
    <source>
        <dbReference type="Proteomes" id="UP000001861"/>
    </source>
</evidence>
<name>A8NNS8_COPC7</name>
<dbReference type="PANTHER" id="PTHR35043:SF8">
    <property type="entry name" value="DUF4220 DOMAIN-CONTAINING PROTEIN"/>
    <property type="match status" value="1"/>
</dbReference>
<dbReference type="RefSeq" id="XP_001835193.1">
    <property type="nucleotide sequence ID" value="XM_001835141.1"/>
</dbReference>
<dbReference type="Proteomes" id="UP000001861">
    <property type="component" value="Unassembled WGS sequence"/>
</dbReference>
<dbReference type="OrthoDB" id="9451547at2759"/>
<dbReference type="EMBL" id="AACS02000012">
    <property type="protein sequence ID" value="EAU86677.1"/>
    <property type="molecule type" value="Genomic_DNA"/>
</dbReference>
<dbReference type="GeneID" id="6011721"/>
<keyword evidence="2" id="KW-0472">Membrane</keyword>
<gene>
    <name evidence="4" type="ORF">CC1G_07335</name>
</gene>
<evidence type="ECO:0000256" key="2">
    <source>
        <dbReference type="SAM" id="Phobius"/>
    </source>
</evidence>
<protein>
    <submittedName>
        <fullName evidence="4">Uncharacterized protein</fullName>
    </submittedName>
</protein>
<dbReference type="AlphaFoldDB" id="A8NNS8"/>
<keyword evidence="2" id="KW-0812">Transmembrane</keyword>
<feature type="region of interest" description="Disordered" evidence="1">
    <location>
        <begin position="267"/>
        <end position="305"/>
    </location>
</feature>
<sequence>MILLSLGLGLIAPLLPGLASHQDDIAQSLPFLKDSAPDLKTVPFISTRSAPLIAGQCALAILSAAILAIHPSADGVKDSRWRRFANKLKMAVNFLLFPEFLMWQAIRQQAGASELLKTFDPSLKWSKAHAHLIQMGGMVLHEVDFKFQFGRNPTPVKILSYQELSDLVQKGEAKWPAILEKDLAKLSAKHPFLTAFAIFQSAFVLARTFIRASHGLPISHLEVISSFYILAGWSLSALCWDKPYSIDGSIPIHRKITETNAADAVPYTLPIRNRNEKQNKTDSRKSNDSSAPSLPTFSSPHDQERKIVEIEEPRFQLRNSHLEKGIMLALDSAWWIFSDAAGMMDPDCVKTIHETEDMYPSLEYDDVDTEKFTSELALRPNRLYAYQPEKTDIQTAASTSNPVKQAGYSALAPMVGLVSAFAALCNVAAWAPSSGLEFAGLTEKVMWSGSASVAALSLFTSLAAAYSIPEKDGFVSLGFSYPIIAFSLLVHMVSRSFVLLSSVAMVRDVVTTALPTSMGSTIVA</sequence>
<keyword evidence="3" id="KW-0732">Signal</keyword>